<dbReference type="AlphaFoldDB" id="A0A6J6C0A7"/>
<dbReference type="EMBL" id="CAEZSR010000011">
    <property type="protein sequence ID" value="CAB4544596.1"/>
    <property type="molecule type" value="Genomic_DNA"/>
</dbReference>
<evidence type="ECO:0000313" key="1">
    <source>
        <dbReference type="EMBL" id="CAB4544596.1"/>
    </source>
</evidence>
<proteinExistence type="predicted"/>
<organism evidence="1">
    <name type="scientific">freshwater metagenome</name>
    <dbReference type="NCBI Taxonomy" id="449393"/>
    <lineage>
        <taxon>unclassified sequences</taxon>
        <taxon>metagenomes</taxon>
        <taxon>ecological metagenomes</taxon>
    </lineage>
</organism>
<reference evidence="1" key="1">
    <citation type="submission" date="2020-05" db="EMBL/GenBank/DDBJ databases">
        <authorList>
            <person name="Chiriac C."/>
            <person name="Salcher M."/>
            <person name="Ghai R."/>
            <person name="Kavagutti S V."/>
        </authorList>
    </citation>
    <scope>NUCLEOTIDE SEQUENCE</scope>
</reference>
<gene>
    <name evidence="1" type="ORF">UFOPK1493_00560</name>
</gene>
<sequence length="742" mass="77776">MVATVLAASAVVLPVPGASPAEAAPGCGRGGLSEAQLDAAFAAPGLGATATTQGFGGGDYPRAYPLPDGRVFWMFQDLHFSNDENLLNDVPDGSPTNAAHNAGLIQQGTCFTIVGGRGRDVIGDAATVDSRTWFWAMDGEIGIDGNLWIFMAEMHQPDGSGAGHGALPVRTWIAILDRTTLRQLSFAPAPDSSARLYGWSIASTDRWSYLYSHCYRQFANPGNSIAQFDATCMPHTYLARVPKGDFTATPEYWGAGGWTANAGAAIPVRSRSVAHPMSVQWFGDVFVSVTKEDEWWGSRLVVERAPAPQGPWTTVTSRSVLGDMKCSTCGNYGASLLPWLGPDGRMVVALSSGGDFDLWRRNAWLYRPTFHTFDVPSAPSPLAAATPPAFPPGVAAAGFQPIDPVRVADTREPGSPVATLQGGRTEVLDLRGRMPAGATAVALNLTTDRSAQDGWVRAFPCDATEPPTSNVNPVAGRVVTNAAIVPVGDGRICLTSLATTDLVVDLNGWLTASSDAGLVPVTRRLADTRTGQGGVTRLDAGGVVEVEVTTPGSTTTAVALGVTAVDPGADGYVTAWPCGATRPTVSNLNPEAGVTRPNLVNVRVGAAGRVCLFSLQPVDLVVDLLGEYRRGTGARYAALAPQRLVDTRDGLRPSHASNLSDLVPLGQVAAAQVNLTATRTEGPGYLTAYPCLTRAWPGTSNVNFSTADTTAGAALLAPSRGYGCVFSSTPTQLVVDLFGVWR</sequence>
<protein>
    <submittedName>
        <fullName evidence="1">Unannotated protein</fullName>
    </submittedName>
</protein>
<accession>A0A6J6C0A7</accession>
<name>A0A6J6C0A7_9ZZZZ</name>